<dbReference type="GO" id="GO:0005886">
    <property type="term" value="C:plasma membrane"/>
    <property type="evidence" value="ECO:0007669"/>
    <property type="project" value="UniProtKB-SubCell"/>
</dbReference>
<dbReference type="AlphaFoldDB" id="A0A667WMX1"/>
<keyword evidence="10" id="KW-1185">Reference proteome</keyword>
<evidence type="ECO:0000256" key="2">
    <source>
        <dbReference type="ARBA" id="ARBA00008688"/>
    </source>
</evidence>
<proteinExistence type="inferred from homology"/>
<evidence type="ECO:0008006" key="11">
    <source>
        <dbReference type="Google" id="ProtNLM"/>
    </source>
</evidence>
<feature type="region of interest" description="Disordered" evidence="7">
    <location>
        <begin position="145"/>
        <end position="165"/>
    </location>
</feature>
<dbReference type="Pfam" id="PF12606">
    <property type="entry name" value="RELT"/>
    <property type="match status" value="1"/>
</dbReference>
<reference evidence="9" key="2">
    <citation type="submission" date="2025-08" db="UniProtKB">
        <authorList>
            <consortium name="Ensembl"/>
        </authorList>
    </citation>
    <scope>IDENTIFICATION</scope>
</reference>
<evidence type="ECO:0000256" key="8">
    <source>
        <dbReference type="SAM" id="Phobius"/>
    </source>
</evidence>
<dbReference type="Proteomes" id="UP000472263">
    <property type="component" value="Chromosome 10"/>
</dbReference>
<dbReference type="PANTHER" id="PTHR31481:SF0">
    <property type="entry name" value="RELT-LIKE PROTEIN 2"/>
    <property type="match status" value="1"/>
</dbReference>
<keyword evidence="6 8" id="KW-0472">Membrane</keyword>
<evidence type="ECO:0000256" key="4">
    <source>
        <dbReference type="ARBA" id="ARBA00022692"/>
    </source>
</evidence>
<feature type="region of interest" description="Disordered" evidence="7">
    <location>
        <begin position="46"/>
        <end position="69"/>
    </location>
</feature>
<comment type="similarity">
    <text evidence="2">Belongs to the RELT family.</text>
</comment>
<evidence type="ECO:0000256" key="5">
    <source>
        <dbReference type="ARBA" id="ARBA00022989"/>
    </source>
</evidence>
<dbReference type="InterPro" id="IPR042313">
    <property type="entry name" value="RELL2"/>
</dbReference>
<keyword evidence="5 8" id="KW-1133">Transmembrane helix</keyword>
<dbReference type="PANTHER" id="PTHR31481">
    <property type="entry name" value="RELT-LIKE PROTEIN 2 RELL2"/>
    <property type="match status" value="1"/>
</dbReference>
<comment type="subcellular location">
    <subcellularLocation>
        <location evidence="1">Cell membrane</location>
        <topology evidence="1">Single-pass membrane protein</topology>
    </subcellularLocation>
</comment>
<evidence type="ECO:0000256" key="1">
    <source>
        <dbReference type="ARBA" id="ARBA00004162"/>
    </source>
</evidence>
<dbReference type="InParanoid" id="A0A667WMX1"/>
<dbReference type="InterPro" id="IPR022248">
    <property type="entry name" value="TNF_rcpt_RELT"/>
</dbReference>
<evidence type="ECO:0000313" key="10">
    <source>
        <dbReference type="Proteomes" id="UP000472263"/>
    </source>
</evidence>
<reference evidence="9" key="1">
    <citation type="submission" date="2019-06" db="EMBL/GenBank/DDBJ databases">
        <authorList>
            <consortium name="Wellcome Sanger Institute Data Sharing"/>
        </authorList>
    </citation>
    <scope>NUCLEOTIDE SEQUENCE [LARGE SCALE GENOMIC DNA]</scope>
</reference>
<keyword evidence="4 8" id="KW-0812">Transmembrane</keyword>
<feature type="transmembrane region" description="Helical" evidence="8">
    <location>
        <begin position="15"/>
        <end position="38"/>
    </location>
</feature>
<dbReference type="GO" id="GO:1900745">
    <property type="term" value="P:positive regulation of p38MAPK cascade"/>
    <property type="evidence" value="ECO:0007669"/>
    <property type="project" value="InterPro"/>
</dbReference>
<organism evidence="9 10">
    <name type="scientific">Myripristis murdjan</name>
    <name type="common">pinecone soldierfish</name>
    <dbReference type="NCBI Taxonomy" id="586833"/>
    <lineage>
        <taxon>Eukaryota</taxon>
        <taxon>Metazoa</taxon>
        <taxon>Chordata</taxon>
        <taxon>Craniata</taxon>
        <taxon>Vertebrata</taxon>
        <taxon>Euteleostomi</taxon>
        <taxon>Actinopterygii</taxon>
        <taxon>Neopterygii</taxon>
        <taxon>Teleostei</taxon>
        <taxon>Neoteleostei</taxon>
        <taxon>Acanthomorphata</taxon>
        <taxon>Holocentriformes</taxon>
        <taxon>Holocentridae</taxon>
        <taxon>Myripristis</taxon>
    </lineage>
</organism>
<protein>
    <recommendedName>
        <fullName evidence="11">RELT like 2</fullName>
    </recommendedName>
</protein>
<dbReference type="GO" id="GO:0010811">
    <property type="term" value="P:positive regulation of cell-substrate adhesion"/>
    <property type="evidence" value="ECO:0007669"/>
    <property type="project" value="TreeGrafter"/>
</dbReference>
<evidence type="ECO:0000313" key="9">
    <source>
        <dbReference type="Ensembl" id="ENSMMDP00005003247.1"/>
    </source>
</evidence>
<dbReference type="GeneTree" id="ENSGT00940000160541"/>
<name>A0A667WMX1_9TELE</name>
<accession>A0A667WMX1</accession>
<evidence type="ECO:0000256" key="7">
    <source>
        <dbReference type="SAM" id="MobiDB-lite"/>
    </source>
</evidence>
<evidence type="ECO:0000256" key="3">
    <source>
        <dbReference type="ARBA" id="ARBA00022475"/>
    </source>
</evidence>
<keyword evidence="3" id="KW-1003">Cell membrane</keyword>
<sequence length="294" mass="32570">MTDLEATAREAPPPYMIFILVFLFFVTGLLGFLICHLLKKSGYRCRTGDMDDDEEEEKKGAIADDEENQDTVELLRKESLGGVPSHHHTVHSGSDHTSCHLCAQSRSKKSRRQSRAHRTKQRSGEQTVFSVGRFRVTHTDKKLQGGPNALVISGDNLDQSQDNEEQKDVMVDRKEGGYNLMNMFKDVRPTPESSNGAPVNVGKRKKSVVIFGQRRSSDPAGVKLATLPGGTGRETGGVKFGIQQQPVVLEESLQASHLGRETKITKMRATSVIMPLNPPVSIKIHASRLDWLIN</sequence>
<dbReference type="Ensembl" id="ENSMMDT00005003314.1">
    <property type="protein sequence ID" value="ENSMMDP00005003247.1"/>
    <property type="gene ID" value="ENSMMDG00005001817.1"/>
</dbReference>
<feature type="region of interest" description="Disordered" evidence="7">
    <location>
        <begin position="82"/>
        <end position="127"/>
    </location>
</feature>
<reference evidence="9" key="3">
    <citation type="submission" date="2025-09" db="UniProtKB">
        <authorList>
            <consortium name="Ensembl"/>
        </authorList>
    </citation>
    <scope>IDENTIFICATION</scope>
</reference>
<feature type="compositionally biased region" description="Basic residues" evidence="7">
    <location>
        <begin position="106"/>
        <end position="121"/>
    </location>
</feature>
<evidence type="ECO:0000256" key="6">
    <source>
        <dbReference type="ARBA" id="ARBA00023136"/>
    </source>
</evidence>